<sequence length="188" mass="21671">MSSLTNFSAQTERLYLRCVEDQDAETIASLMVPEIACWLASWKVPFTVEMARERITRSRKEAAAGDALPLAIIERETDRFVGWVSLYRYQDNPRRGMLGYWIGMPAQRRGYLSEIKLTILQAGFDLFGFDSIEAGAQLANEASFGVMTSWGMKPFEERMAYSSARDRQENCRYYQITREEFRLSQENA</sequence>
<dbReference type="PANTHER" id="PTHR43792">
    <property type="entry name" value="GNAT FAMILY, PUTATIVE (AFU_ORTHOLOGUE AFUA_3G00765)-RELATED-RELATED"/>
    <property type="match status" value="1"/>
</dbReference>
<dbReference type="EMBL" id="AUNC01000020">
    <property type="protein sequence ID" value="KEO56766.1"/>
    <property type="molecule type" value="Genomic_DNA"/>
</dbReference>
<feature type="domain" description="N-acetyltransferase" evidence="1">
    <location>
        <begin position="13"/>
        <end position="153"/>
    </location>
</feature>
<dbReference type="InterPro" id="IPR051531">
    <property type="entry name" value="N-acetyltransferase"/>
</dbReference>
<dbReference type="Proteomes" id="UP000027463">
    <property type="component" value="Unassembled WGS sequence"/>
</dbReference>
<reference evidence="2 3" key="1">
    <citation type="submission" date="2013-07" db="EMBL/GenBank/DDBJ databases">
        <title>Thalassospira permensis NBRC 106175 Genome Sequencing.</title>
        <authorList>
            <person name="Lai Q."/>
            <person name="Shao Z."/>
        </authorList>
    </citation>
    <scope>NUCLEOTIDE SEQUENCE [LARGE SCALE GENOMIC DNA]</scope>
    <source>
        <strain evidence="2 3">NBRC 106175</strain>
    </source>
</reference>
<accession>A0ABR4TN56</accession>
<gene>
    <name evidence="2" type="ORF">SMB34_18725</name>
</gene>
<organism evidence="2 3">
    <name type="scientific">Thalassospira permensis NBRC 106175</name>
    <dbReference type="NCBI Taxonomy" id="1353532"/>
    <lineage>
        <taxon>Bacteria</taxon>
        <taxon>Pseudomonadati</taxon>
        <taxon>Pseudomonadota</taxon>
        <taxon>Alphaproteobacteria</taxon>
        <taxon>Rhodospirillales</taxon>
        <taxon>Thalassospiraceae</taxon>
        <taxon>Thalassospira</taxon>
    </lineage>
</organism>
<proteinExistence type="predicted"/>
<comment type="caution">
    <text evidence="2">The sequence shown here is derived from an EMBL/GenBank/DDBJ whole genome shotgun (WGS) entry which is preliminary data.</text>
</comment>
<keyword evidence="3" id="KW-1185">Reference proteome</keyword>
<dbReference type="InterPro" id="IPR000182">
    <property type="entry name" value="GNAT_dom"/>
</dbReference>
<evidence type="ECO:0000313" key="2">
    <source>
        <dbReference type="EMBL" id="KEO56766.1"/>
    </source>
</evidence>
<dbReference type="PANTHER" id="PTHR43792:SF16">
    <property type="entry name" value="N-ACETYLTRANSFERASE DOMAIN-CONTAINING PROTEIN"/>
    <property type="match status" value="1"/>
</dbReference>
<dbReference type="SUPFAM" id="SSF55729">
    <property type="entry name" value="Acyl-CoA N-acyltransferases (Nat)"/>
    <property type="match status" value="1"/>
</dbReference>
<dbReference type="Gene3D" id="3.40.630.30">
    <property type="match status" value="1"/>
</dbReference>
<dbReference type="InterPro" id="IPR016181">
    <property type="entry name" value="Acyl_CoA_acyltransferase"/>
</dbReference>
<evidence type="ECO:0000313" key="3">
    <source>
        <dbReference type="Proteomes" id="UP000027463"/>
    </source>
</evidence>
<dbReference type="Pfam" id="PF13302">
    <property type="entry name" value="Acetyltransf_3"/>
    <property type="match status" value="1"/>
</dbReference>
<name>A0ABR4TN56_9PROT</name>
<protein>
    <recommendedName>
        <fullName evidence="1">N-acetyltransferase domain-containing protein</fullName>
    </recommendedName>
</protein>
<evidence type="ECO:0000259" key="1">
    <source>
        <dbReference type="Pfam" id="PF13302"/>
    </source>
</evidence>